<dbReference type="Gene3D" id="3.40.50.150">
    <property type="entry name" value="Vaccinia Virus protein VP39"/>
    <property type="match status" value="1"/>
</dbReference>
<proteinExistence type="predicted"/>
<dbReference type="AlphaFoldDB" id="A0AAD3D240"/>
<evidence type="ECO:0000259" key="1">
    <source>
        <dbReference type="Pfam" id="PF05050"/>
    </source>
</evidence>
<comment type="caution">
    <text evidence="2">The sequence shown here is derived from an EMBL/GenBank/DDBJ whole genome shotgun (WGS) entry which is preliminary data.</text>
</comment>
<dbReference type="InterPro" id="IPR052514">
    <property type="entry name" value="SAM-dependent_MTase"/>
</dbReference>
<dbReference type="InterPro" id="IPR006342">
    <property type="entry name" value="FkbM_mtfrase"/>
</dbReference>
<dbReference type="Pfam" id="PF05050">
    <property type="entry name" value="Methyltransf_21"/>
    <property type="match status" value="1"/>
</dbReference>
<keyword evidence="3" id="KW-1185">Reference proteome</keyword>
<evidence type="ECO:0000313" key="2">
    <source>
        <dbReference type="EMBL" id="GFH56304.1"/>
    </source>
</evidence>
<feature type="domain" description="Methyltransferase FkbM" evidence="1">
    <location>
        <begin position="117"/>
        <end position="287"/>
    </location>
</feature>
<organism evidence="2 3">
    <name type="scientific">Chaetoceros tenuissimus</name>
    <dbReference type="NCBI Taxonomy" id="426638"/>
    <lineage>
        <taxon>Eukaryota</taxon>
        <taxon>Sar</taxon>
        <taxon>Stramenopiles</taxon>
        <taxon>Ochrophyta</taxon>
        <taxon>Bacillariophyta</taxon>
        <taxon>Coscinodiscophyceae</taxon>
        <taxon>Chaetocerotophycidae</taxon>
        <taxon>Chaetocerotales</taxon>
        <taxon>Chaetocerotaceae</taxon>
        <taxon>Chaetoceros</taxon>
    </lineage>
</organism>
<dbReference type="PANTHER" id="PTHR34203">
    <property type="entry name" value="METHYLTRANSFERASE, FKBM FAMILY PROTEIN"/>
    <property type="match status" value="1"/>
</dbReference>
<gene>
    <name evidence="2" type="ORF">CTEN210_12780</name>
</gene>
<dbReference type="PANTHER" id="PTHR34203:SF13">
    <property type="entry name" value="EXPRESSED PROTEIN"/>
    <property type="match status" value="1"/>
</dbReference>
<name>A0AAD3D240_9STRA</name>
<protein>
    <recommendedName>
        <fullName evidence="1">Methyltransferase FkbM domain-containing protein</fullName>
    </recommendedName>
</protein>
<accession>A0AAD3D240</accession>
<evidence type="ECO:0000313" key="3">
    <source>
        <dbReference type="Proteomes" id="UP001054902"/>
    </source>
</evidence>
<dbReference type="EMBL" id="BLLK01000051">
    <property type="protein sequence ID" value="GFH56304.1"/>
    <property type="molecule type" value="Genomic_DNA"/>
</dbReference>
<dbReference type="Proteomes" id="UP001054902">
    <property type="component" value="Unassembled WGS sequence"/>
</dbReference>
<dbReference type="SUPFAM" id="SSF53335">
    <property type="entry name" value="S-adenosyl-L-methionine-dependent methyltransferases"/>
    <property type="match status" value="1"/>
</dbReference>
<dbReference type="InterPro" id="IPR029063">
    <property type="entry name" value="SAM-dependent_MTases_sf"/>
</dbReference>
<dbReference type="NCBIfam" id="TIGR01444">
    <property type="entry name" value="fkbM_fam"/>
    <property type="match status" value="1"/>
</dbReference>
<sequence>MLSILFVIYYNFSISRSFESVNTLHNHINQTDCTQYHAKFLSREIPEVEEQKGFAKAYVTRTTSSYPFYWSTHSPELDPIRKTSFEKGNYYEFQLSMRVIEAIEEGKKKGGEVIFLDVGANIGWFSLLARSYGATHVYSFEPNPVNVLRMCESLTLNNWKDDSVHIMQMGVGNKDEKKILHQFNPNPGAFTFDEVRVSNYKDKEKAVGEFQIKKLDTFAEEMGWFQRKQRIAFFKLDVEGYEHAVIEGATKLIEARLIQYVSFEFNAKRGYKAVEPMISVFFEGGYELYMHGRMRGPSNKVEKKYSSSSDLTSDIISGTMYGENLLFRLK</sequence>
<reference evidence="2 3" key="1">
    <citation type="journal article" date="2021" name="Sci. Rep.">
        <title>The genome of the diatom Chaetoceros tenuissimus carries an ancient integrated fragment of an extant virus.</title>
        <authorList>
            <person name="Hongo Y."/>
            <person name="Kimura K."/>
            <person name="Takaki Y."/>
            <person name="Yoshida Y."/>
            <person name="Baba S."/>
            <person name="Kobayashi G."/>
            <person name="Nagasaki K."/>
            <person name="Hano T."/>
            <person name="Tomaru Y."/>
        </authorList>
    </citation>
    <scope>NUCLEOTIDE SEQUENCE [LARGE SCALE GENOMIC DNA]</scope>
    <source>
        <strain evidence="2 3">NIES-3715</strain>
    </source>
</reference>